<dbReference type="Pfam" id="PF03513">
    <property type="entry name" value="Cloacin_immun"/>
    <property type="match status" value="1"/>
</dbReference>
<evidence type="ECO:0000313" key="1">
    <source>
        <dbReference type="EMBL" id="KRP61919.1"/>
    </source>
</evidence>
<accession>A0A0R2ZM85</accession>
<dbReference type="Gene3D" id="3.10.50.20">
    <property type="entry name" value="Cloacin immunity protein"/>
    <property type="match status" value="1"/>
</dbReference>
<keyword evidence="4" id="KW-1185">Reference proteome</keyword>
<dbReference type="GO" id="GO:0015643">
    <property type="term" value="F:toxic substance binding"/>
    <property type="evidence" value="ECO:0007669"/>
    <property type="project" value="InterPro"/>
</dbReference>
<organism evidence="1 3">
    <name type="scientific">Pseudomonas trivialis</name>
    <dbReference type="NCBI Taxonomy" id="200450"/>
    <lineage>
        <taxon>Bacteria</taxon>
        <taxon>Pseudomonadati</taxon>
        <taxon>Pseudomonadota</taxon>
        <taxon>Gammaproteobacteria</taxon>
        <taxon>Pseudomonadales</taxon>
        <taxon>Pseudomonadaceae</taxon>
        <taxon>Pseudomonas</taxon>
    </lineage>
</organism>
<proteinExistence type="predicted"/>
<dbReference type="InterPro" id="IPR036528">
    <property type="entry name" value="Cloacn_immnty_sf"/>
</dbReference>
<dbReference type="AlphaFoldDB" id="A0A0R2ZM85"/>
<reference evidence="1 3" key="1">
    <citation type="submission" date="2015-02" db="EMBL/GenBank/DDBJ databases">
        <title>Two Pseudomonas sp. nov. isolated from raw milk.</title>
        <authorList>
            <person name="Wenning M."/>
            <person name="von Neubeck M."/>
            <person name="Huptas C."/>
            <person name="Scherer S."/>
        </authorList>
    </citation>
    <scope>NUCLEOTIDE SEQUENCE [LARGE SCALE GENOMIC DNA]</scope>
    <source>
        <strain evidence="1 3">DSM 14937</strain>
    </source>
</reference>
<dbReference type="PRINTS" id="PR01296">
    <property type="entry name" value="CLOACNIMMNTY"/>
</dbReference>
<dbReference type="InterPro" id="IPR003063">
    <property type="entry name" value="Cloacn_immnty_fam"/>
</dbReference>
<gene>
    <name evidence="2" type="ORF">SAMN04490205_0356</name>
    <name evidence="1" type="ORF">TU79_06940</name>
</gene>
<dbReference type="EMBL" id="LT629760">
    <property type="protein sequence ID" value="SDR77195.1"/>
    <property type="molecule type" value="Genomic_DNA"/>
</dbReference>
<dbReference type="OrthoDB" id="7009318at2"/>
<evidence type="ECO:0000313" key="2">
    <source>
        <dbReference type="EMBL" id="SDR77195.1"/>
    </source>
</evidence>
<dbReference type="Proteomes" id="UP000183126">
    <property type="component" value="Chromosome I"/>
</dbReference>
<dbReference type="Proteomes" id="UP000052019">
    <property type="component" value="Unassembled WGS sequence"/>
</dbReference>
<evidence type="ECO:0000313" key="3">
    <source>
        <dbReference type="Proteomes" id="UP000052019"/>
    </source>
</evidence>
<dbReference type="PATRIC" id="fig|200450.4.peg.3380"/>
<dbReference type="EMBL" id="JYLK01000003">
    <property type="protein sequence ID" value="KRP61919.1"/>
    <property type="molecule type" value="Genomic_DNA"/>
</dbReference>
<sequence length="95" mass="11109">MAMKIRLQWFNKQTETLEASEYSADFEDSDSILTELDLHEEPQIYAGGFDVLPSWLVILQPHFRRVIEPNLFDFQISFHYQGSWPPPPKQPNKAS</sequence>
<reference evidence="2 4" key="2">
    <citation type="submission" date="2016-10" db="EMBL/GenBank/DDBJ databases">
        <authorList>
            <person name="Varghese N."/>
            <person name="Submissions S."/>
        </authorList>
    </citation>
    <scope>NUCLEOTIDE SEQUENCE [LARGE SCALE GENOMIC DNA]</scope>
    <source>
        <strain evidence="2 4">BS3111</strain>
    </source>
</reference>
<evidence type="ECO:0000313" key="4">
    <source>
        <dbReference type="Proteomes" id="UP000183126"/>
    </source>
</evidence>
<dbReference type="RefSeq" id="WP_057007298.1">
    <property type="nucleotide sequence ID" value="NZ_JYLK01000003.1"/>
</dbReference>
<dbReference type="SUPFAM" id="SSF54552">
    <property type="entry name" value="Colicin E3 immunity protein"/>
    <property type="match status" value="1"/>
</dbReference>
<name>A0A0R2ZM85_9PSED</name>
<dbReference type="GO" id="GO:0030153">
    <property type="term" value="P:bacteriocin immunity"/>
    <property type="evidence" value="ECO:0007669"/>
    <property type="project" value="InterPro"/>
</dbReference>
<protein>
    <submittedName>
        <fullName evidence="1 2">Cloacin</fullName>
    </submittedName>
</protein>